<dbReference type="Proteomes" id="UP001153331">
    <property type="component" value="Unassembled WGS sequence"/>
</dbReference>
<accession>A0ACC2IGK8</accession>
<evidence type="ECO:0000313" key="1">
    <source>
        <dbReference type="EMBL" id="KAJ8114320.1"/>
    </source>
</evidence>
<gene>
    <name evidence="1" type="ORF">OPT61_g3773</name>
</gene>
<dbReference type="EMBL" id="JAPHNI010000201">
    <property type="protein sequence ID" value="KAJ8114320.1"/>
    <property type="molecule type" value="Genomic_DNA"/>
</dbReference>
<sequence>MSSSQNPNQGDHHGLQSPLPSASTSTMSCTPSSVPETTGTAIAMFTQQLESEFWSGPAPSLVPQLNYG</sequence>
<organism evidence="1 2">
    <name type="scientific">Boeremia exigua</name>
    <dbReference type="NCBI Taxonomy" id="749465"/>
    <lineage>
        <taxon>Eukaryota</taxon>
        <taxon>Fungi</taxon>
        <taxon>Dikarya</taxon>
        <taxon>Ascomycota</taxon>
        <taxon>Pezizomycotina</taxon>
        <taxon>Dothideomycetes</taxon>
        <taxon>Pleosporomycetidae</taxon>
        <taxon>Pleosporales</taxon>
        <taxon>Pleosporineae</taxon>
        <taxon>Didymellaceae</taxon>
        <taxon>Boeremia</taxon>
    </lineage>
</organism>
<protein>
    <submittedName>
        <fullName evidence="1">Uncharacterized protein</fullName>
    </submittedName>
</protein>
<reference evidence="1" key="1">
    <citation type="submission" date="2022-11" db="EMBL/GenBank/DDBJ databases">
        <title>Genome Sequence of Boeremia exigua.</title>
        <authorList>
            <person name="Buettner E."/>
        </authorList>
    </citation>
    <scope>NUCLEOTIDE SEQUENCE</scope>
    <source>
        <strain evidence="1">CU02</strain>
    </source>
</reference>
<proteinExistence type="predicted"/>
<comment type="caution">
    <text evidence="1">The sequence shown here is derived from an EMBL/GenBank/DDBJ whole genome shotgun (WGS) entry which is preliminary data.</text>
</comment>
<name>A0ACC2IGK8_9PLEO</name>
<keyword evidence="2" id="KW-1185">Reference proteome</keyword>
<evidence type="ECO:0000313" key="2">
    <source>
        <dbReference type="Proteomes" id="UP001153331"/>
    </source>
</evidence>